<accession>A0A397URX5</accession>
<feature type="transmembrane region" description="Helical" evidence="1">
    <location>
        <begin position="525"/>
        <end position="544"/>
    </location>
</feature>
<name>A0A397URX5_9GLOM</name>
<dbReference type="STRING" id="44941.A0A397URX5"/>
<keyword evidence="1" id="KW-0472">Membrane</keyword>
<dbReference type="PANTHER" id="PTHR46411">
    <property type="entry name" value="FAMILY ATPASE, PUTATIVE-RELATED"/>
    <property type="match status" value="1"/>
</dbReference>
<reference evidence="4 5" key="1">
    <citation type="submission" date="2018-06" db="EMBL/GenBank/DDBJ databases">
        <title>Comparative genomics reveals the genomic features of Rhizophagus irregularis, R. cerebriforme, R. diaphanum and Gigaspora rosea, and their symbiotic lifestyle signature.</title>
        <authorList>
            <person name="Morin E."/>
            <person name="San Clemente H."/>
            <person name="Chen E.C.H."/>
            <person name="De La Providencia I."/>
            <person name="Hainaut M."/>
            <person name="Kuo A."/>
            <person name="Kohler A."/>
            <person name="Murat C."/>
            <person name="Tang N."/>
            <person name="Roy S."/>
            <person name="Loubradou J."/>
            <person name="Henrissat B."/>
            <person name="Grigoriev I.V."/>
            <person name="Corradi N."/>
            <person name="Roux C."/>
            <person name="Martin F.M."/>
        </authorList>
    </citation>
    <scope>NUCLEOTIDE SEQUENCE [LARGE SCALE GENOMIC DNA]</scope>
    <source>
        <strain evidence="4 5">DAOM 194757</strain>
    </source>
</reference>
<evidence type="ECO:0000313" key="4">
    <source>
        <dbReference type="EMBL" id="RIB10213.1"/>
    </source>
</evidence>
<feature type="domain" description="DUF7025" evidence="3">
    <location>
        <begin position="2"/>
        <end position="96"/>
    </location>
</feature>
<keyword evidence="1" id="KW-1133">Transmembrane helix</keyword>
<dbReference type="InterPro" id="IPR027417">
    <property type="entry name" value="P-loop_NTPase"/>
</dbReference>
<keyword evidence="5" id="KW-1185">Reference proteome</keyword>
<organism evidence="4 5">
    <name type="scientific">Gigaspora rosea</name>
    <dbReference type="NCBI Taxonomy" id="44941"/>
    <lineage>
        <taxon>Eukaryota</taxon>
        <taxon>Fungi</taxon>
        <taxon>Fungi incertae sedis</taxon>
        <taxon>Mucoromycota</taxon>
        <taxon>Glomeromycotina</taxon>
        <taxon>Glomeromycetes</taxon>
        <taxon>Diversisporales</taxon>
        <taxon>Gigasporaceae</taxon>
        <taxon>Gigaspora</taxon>
    </lineage>
</organism>
<dbReference type="Proteomes" id="UP000266673">
    <property type="component" value="Unassembled WGS sequence"/>
</dbReference>
<dbReference type="Pfam" id="PF00004">
    <property type="entry name" value="AAA"/>
    <property type="match status" value="1"/>
</dbReference>
<keyword evidence="4" id="KW-0378">Hydrolase</keyword>
<feature type="domain" description="ATPase AAA-type core" evidence="2">
    <location>
        <begin position="320"/>
        <end position="437"/>
    </location>
</feature>
<evidence type="ECO:0000256" key="1">
    <source>
        <dbReference type="SAM" id="Phobius"/>
    </source>
</evidence>
<dbReference type="InterPro" id="IPR054289">
    <property type="entry name" value="DUF7025"/>
</dbReference>
<dbReference type="EMBL" id="QKWP01001278">
    <property type="protein sequence ID" value="RIB10213.1"/>
    <property type="molecule type" value="Genomic_DNA"/>
</dbReference>
<dbReference type="Pfam" id="PF22942">
    <property type="entry name" value="DUF7025"/>
    <property type="match status" value="1"/>
</dbReference>
<evidence type="ECO:0000259" key="2">
    <source>
        <dbReference type="Pfam" id="PF00004"/>
    </source>
</evidence>
<evidence type="ECO:0000259" key="3">
    <source>
        <dbReference type="Pfam" id="PF22942"/>
    </source>
</evidence>
<comment type="caution">
    <text evidence="4">The sequence shown here is derived from an EMBL/GenBank/DDBJ whole genome shotgun (WGS) entry which is preliminary data.</text>
</comment>
<dbReference type="GO" id="GO:0016887">
    <property type="term" value="F:ATP hydrolysis activity"/>
    <property type="evidence" value="ECO:0007669"/>
    <property type="project" value="InterPro"/>
</dbReference>
<keyword evidence="1" id="KW-0812">Transmembrane</keyword>
<dbReference type="Gene3D" id="3.40.50.300">
    <property type="entry name" value="P-loop containing nucleotide triphosphate hydrolases"/>
    <property type="match status" value="1"/>
</dbReference>
<dbReference type="CDD" id="cd19481">
    <property type="entry name" value="RecA-like_protease"/>
    <property type="match status" value="1"/>
</dbReference>
<proteinExistence type="predicted"/>
<dbReference type="AlphaFoldDB" id="A0A397URX5"/>
<evidence type="ECO:0000313" key="5">
    <source>
        <dbReference type="Proteomes" id="UP000266673"/>
    </source>
</evidence>
<dbReference type="OrthoDB" id="10042665at2759"/>
<sequence>MIAKRVVTFDKLWLFFPPKQFVWYRCGLTNEQLGGEVTEIHERRYYKDHPDGKRVTDISIKMIDCDGKGFKYGTVERRIEYFEGEKSFSDLEVVPFYLSETQGFLRRNFAMRGKKFFEFANRKHYKEYKGSLLRWKKVDNCVTTEKLMADGRIMIDVESFAIMNPDYKFMDNATPPNECDIQLLREKKIYLNDENKFKEKNHILAPAIVYGFSFTLKEWGCFDVSGIKDIHFNPDVLKSLVMPPEQKDLLEGLVKEYKNEVVSSSEEVVNPSEKKELYERLVKEYKNGKGNRCKQNEVVNRSLSKPLDPIAGKGNGCIFLCYGPPGTGKTLTAEAVAEFLRCPLWIISVHELGTEPDDVEKKLVKILYIGHEWRAVLLLDEADIYLEKRCSIDLKRNVMVSIFLRHLEYHQGILFLTTNRITNFDPAICSRVNMFFHYPKFNREKRKEVWTRFLNKTQMKLNAEDFIDFELNGREIRNVLHAANLLAKNQNIELTADIVMKAIKNIHYFHEERRIEAKGVEFNSLSMFFLSLTISSFLLVFILYNYTSFWNSCQC</sequence>
<dbReference type="PANTHER" id="PTHR46411:SF3">
    <property type="entry name" value="AAA+ ATPASE DOMAIN-CONTAINING PROTEIN"/>
    <property type="match status" value="1"/>
</dbReference>
<gene>
    <name evidence="4" type="ORF">C2G38_2106651</name>
</gene>
<protein>
    <submittedName>
        <fullName evidence="4">P-loop containing nucleoside triphosphate hydrolase protein</fullName>
    </submittedName>
</protein>
<dbReference type="InterPro" id="IPR003959">
    <property type="entry name" value="ATPase_AAA_core"/>
</dbReference>
<dbReference type="GO" id="GO:0005524">
    <property type="term" value="F:ATP binding"/>
    <property type="evidence" value="ECO:0007669"/>
    <property type="project" value="InterPro"/>
</dbReference>
<dbReference type="SUPFAM" id="SSF52540">
    <property type="entry name" value="P-loop containing nucleoside triphosphate hydrolases"/>
    <property type="match status" value="1"/>
</dbReference>